<sequence>MKLFALFVIEFYLVLLVLKLRVKNNLLERNCFLPGSFVFLS</sequence>
<reference evidence="1 2" key="1">
    <citation type="submission" date="2005-09" db="EMBL/GenBank/DDBJ databases">
        <authorList>
            <person name="Mural R.J."/>
            <person name="Li P.W."/>
            <person name="Adams M.D."/>
            <person name="Amanatides P.G."/>
            <person name="Baden-Tillson H."/>
            <person name="Barnstead M."/>
            <person name="Chin S.H."/>
            <person name="Dew I."/>
            <person name="Evans C.A."/>
            <person name="Ferriera S."/>
            <person name="Flanigan M."/>
            <person name="Fosler C."/>
            <person name="Glodek A."/>
            <person name="Gu Z."/>
            <person name="Holt R.A."/>
            <person name="Jennings D."/>
            <person name="Kraft C.L."/>
            <person name="Lu F."/>
            <person name="Nguyen T."/>
            <person name="Nusskern D.R."/>
            <person name="Pfannkoch C.M."/>
            <person name="Sitter C."/>
            <person name="Sutton G.G."/>
            <person name="Venter J.C."/>
            <person name="Wang Z."/>
            <person name="Woodage T."/>
            <person name="Zheng X.H."/>
            <person name="Zhong F."/>
        </authorList>
    </citation>
    <scope>NUCLEOTIDE SEQUENCE [LARGE SCALE GENOMIC DNA]</scope>
    <source>
        <strain>BN</strain>
        <strain evidence="2">Sprague-Dawley</strain>
    </source>
</reference>
<name>A6JUQ1_RAT</name>
<organism evidence="1 2">
    <name type="scientific">Rattus norvegicus</name>
    <name type="common">Rat</name>
    <dbReference type="NCBI Taxonomy" id="10116"/>
    <lineage>
        <taxon>Eukaryota</taxon>
        <taxon>Metazoa</taxon>
        <taxon>Chordata</taxon>
        <taxon>Craniata</taxon>
        <taxon>Vertebrata</taxon>
        <taxon>Euteleostomi</taxon>
        <taxon>Mammalia</taxon>
        <taxon>Eutheria</taxon>
        <taxon>Euarchontoglires</taxon>
        <taxon>Glires</taxon>
        <taxon>Rodentia</taxon>
        <taxon>Myomorpha</taxon>
        <taxon>Muroidea</taxon>
        <taxon>Muridae</taxon>
        <taxon>Murinae</taxon>
        <taxon>Rattus</taxon>
    </lineage>
</organism>
<protein>
    <submittedName>
        <fullName evidence="1">RCG42055</fullName>
    </submittedName>
</protein>
<gene>
    <name evidence="1" type="ORF">rCG_42055</name>
</gene>
<proteinExistence type="predicted"/>
<accession>A6JUQ1</accession>
<evidence type="ECO:0000313" key="1">
    <source>
        <dbReference type="EMBL" id="EDL87728.1"/>
    </source>
</evidence>
<dbReference type="EMBL" id="CH474002">
    <property type="protein sequence ID" value="EDL87728.1"/>
    <property type="molecule type" value="Genomic_DNA"/>
</dbReference>
<dbReference type="Proteomes" id="UP000234681">
    <property type="component" value="Chromosome 1"/>
</dbReference>
<dbReference type="AlphaFoldDB" id="A6JUQ1"/>
<evidence type="ECO:0000313" key="2">
    <source>
        <dbReference type="Proteomes" id="UP000234681"/>
    </source>
</evidence>